<reference evidence="4" key="1">
    <citation type="submission" date="2018-05" db="EMBL/GenBank/DDBJ databases">
        <authorList>
            <person name="Lanie J.A."/>
            <person name="Ng W.-L."/>
            <person name="Kazmierczak K.M."/>
            <person name="Andrzejewski T.M."/>
            <person name="Davidsen T.M."/>
            <person name="Wayne K.J."/>
            <person name="Tettelin H."/>
            <person name="Glass J.I."/>
            <person name="Rusch D."/>
            <person name="Podicherti R."/>
            <person name="Tsui H.-C.T."/>
            <person name="Winkler M.E."/>
        </authorList>
    </citation>
    <scope>NUCLEOTIDE SEQUENCE</scope>
</reference>
<evidence type="ECO:0000259" key="3">
    <source>
        <dbReference type="SMART" id="SM01008"/>
    </source>
</evidence>
<evidence type="ECO:0000313" key="4">
    <source>
        <dbReference type="EMBL" id="SVC82121.1"/>
    </source>
</evidence>
<dbReference type="GO" id="GO:0005506">
    <property type="term" value="F:iron ion binding"/>
    <property type="evidence" value="ECO:0007669"/>
    <property type="project" value="InterPro"/>
</dbReference>
<keyword evidence="2" id="KW-0560">Oxidoreductase</keyword>
<dbReference type="InterPro" id="IPR016208">
    <property type="entry name" value="Ald_Oxase/xanthine_DH-like"/>
</dbReference>
<dbReference type="InterPro" id="IPR036856">
    <property type="entry name" value="Ald_Oxase/Xan_DH_a/b_sf"/>
</dbReference>
<dbReference type="PANTHER" id="PTHR11908:SF132">
    <property type="entry name" value="ALDEHYDE OXIDASE 1-RELATED"/>
    <property type="match status" value="1"/>
</dbReference>
<evidence type="ECO:0000256" key="2">
    <source>
        <dbReference type="ARBA" id="ARBA00023002"/>
    </source>
</evidence>
<dbReference type="InterPro" id="IPR000674">
    <property type="entry name" value="Ald_Oxase/Xan_DH_a/b"/>
</dbReference>
<dbReference type="SMART" id="SM01008">
    <property type="entry name" value="Ald_Xan_dh_C"/>
    <property type="match status" value="1"/>
</dbReference>
<dbReference type="PANTHER" id="PTHR11908">
    <property type="entry name" value="XANTHINE DEHYDROGENASE"/>
    <property type="match status" value="1"/>
</dbReference>
<protein>
    <recommendedName>
        <fullName evidence="3">Aldehyde oxidase/xanthine dehydrogenase a/b hammerhead domain-containing protein</fullName>
    </recommendedName>
</protein>
<proteinExistence type="predicted"/>
<dbReference type="Gene3D" id="3.90.1170.50">
    <property type="entry name" value="Aldehyde oxidase/xanthine dehydrogenase, a/b hammerhead"/>
    <property type="match status" value="1"/>
</dbReference>
<dbReference type="EMBL" id="UINC01112878">
    <property type="protein sequence ID" value="SVC82121.1"/>
    <property type="molecule type" value="Genomic_DNA"/>
</dbReference>
<feature type="non-terminal residue" evidence="4">
    <location>
        <position position="139"/>
    </location>
</feature>
<sequence length="139" mass="15273">MRQVGRPLQRVDAQGKATGRTRYAGDYTMPGMLHGRVLRSGLASGRLKHIDASKARTLPGVFCVLTAEELPDRLAATDMPGQTGQKRAATDRQILVREFIRHHGEPLALIAAETPAIAEKARDLIEYEIEPLPGVYDTE</sequence>
<accession>A0A382QD07</accession>
<dbReference type="SUPFAM" id="SSF54665">
    <property type="entry name" value="CO dehydrogenase molybdoprotein N-domain-like"/>
    <property type="match status" value="1"/>
</dbReference>
<keyword evidence="1" id="KW-0500">Molybdenum</keyword>
<evidence type="ECO:0000256" key="1">
    <source>
        <dbReference type="ARBA" id="ARBA00022505"/>
    </source>
</evidence>
<dbReference type="AlphaFoldDB" id="A0A382QD07"/>
<feature type="domain" description="Aldehyde oxidase/xanthine dehydrogenase a/b hammerhead" evidence="3">
    <location>
        <begin position="18"/>
        <end position="133"/>
    </location>
</feature>
<organism evidence="4">
    <name type="scientific">marine metagenome</name>
    <dbReference type="NCBI Taxonomy" id="408172"/>
    <lineage>
        <taxon>unclassified sequences</taxon>
        <taxon>metagenomes</taxon>
        <taxon>ecological metagenomes</taxon>
    </lineage>
</organism>
<dbReference type="GO" id="GO:0016491">
    <property type="term" value="F:oxidoreductase activity"/>
    <property type="evidence" value="ECO:0007669"/>
    <property type="project" value="UniProtKB-KW"/>
</dbReference>
<name>A0A382QD07_9ZZZZ</name>
<gene>
    <name evidence="4" type="ORF">METZ01_LOCUS334975</name>
</gene>
<dbReference type="Pfam" id="PF01315">
    <property type="entry name" value="Ald_Xan_dh_C"/>
    <property type="match status" value="1"/>
</dbReference>